<gene>
    <name evidence="1" type="ORF">POCULU_LOCUS1341</name>
</gene>
<dbReference type="OrthoDB" id="2443437at2759"/>
<proteinExistence type="predicted"/>
<name>A0A9N8WAV7_9GLOM</name>
<comment type="caution">
    <text evidence="1">The sequence shown here is derived from an EMBL/GenBank/DDBJ whole genome shotgun (WGS) entry which is preliminary data.</text>
</comment>
<dbReference type="AlphaFoldDB" id="A0A9N8WAV7"/>
<feature type="non-terminal residue" evidence="1">
    <location>
        <position position="214"/>
    </location>
</feature>
<protein>
    <submittedName>
        <fullName evidence="1">4671_t:CDS:1</fullName>
    </submittedName>
</protein>
<dbReference type="EMBL" id="CAJVPJ010000098">
    <property type="protein sequence ID" value="CAG8477042.1"/>
    <property type="molecule type" value="Genomic_DNA"/>
</dbReference>
<accession>A0A9N8WAV7</accession>
<organism evidence="1 2">
    <name type="scientific">Paraglomus occultum</name>
    <dbReference type="NCBI Taxonomy" id="144539"/>
    <lineage>
        <taxon>Eukaryota</taxon>
        <taxon>Fungi</taxon>
        <taxon>Fungi incertae sedis</taxon>
        <taxon>Mucoromycota</taxon>
        <taxon>Glomeromycotina</taxon>
        <taxon>Glomeromycetes</taxon>
        <taxon>Paraglomerales</taxon>
        <taxon>Paraglomeraceae</taxon>
        <taxon>Paraglomus</taxon>
    </lineage>
</organism>
<evidence type="ECO:0000313" key="2">
    <source>
        <dbReference type="Proteomes" id="UP000789572"/>
    </source>
</evidence>
<dbReference type="Proteomes" id="UP000789572">
    <property type="component" value="Unassembled WGS sequence"/>
</dbReference>
<keyword evidence="2" id="KW-1185">Reference proteome</keyword>
<sequence length="214" mass="25014">FFHSIFDKFLQMVKELHNQQGNLEKYIKLVKELAPTISELMEDEKERNNVMQKFMKYIGIGLVPIEISNCLTDGLIAICGHLIYYYDTLIEPGSKKVTLENWKQTALQTLEDKVLSYGTFQRMVDVFKDLRFKNALDFLQSHFVGAFDYCVQLVDPEHLRMARFRFLAAQGGLQPDQTESATKFRMSSPLIDVFIWRMVIPWTYPIPTKKKKVM</sequence>
<reference evidence="1" key="1">
    <citation type="submission" date="2021-06" db="EMBL/GenBank/DDBJ databases">
        <authorList>
            <person name="Kallberg Y."/>
            <person name="Tangrot J."/>
            <person name="Rosling A."/>
        </authorList>
    </citation>
    <scope>NUCLEOTIDE SEQUENCE</scope>
    <source>
        <strain evidence="1">IA702</strain>
    </source>
</reference>
<evidence type="ECO:0000313" key="1">
    <source>
        <dbReference type="EMBL" id="CAG8477042.1"/>
    </source>
</evidence>